<evidence type="ECO:0000256" key="2">
    <source>
        <dbReference type="ARBA" id="ARBA00012908"/>
    </source>
</evidence>
<dbReference type="InterPro" id="IPR036393">
    <property type="entry name" value="AceGlu_kinase-like_sf"/>
</dbReference>
<evidence type="ECO:0000256" key="5">
    <source>
        <dbReference type="ARBA" id="ARBA00022741"/>
    </source>
</evidence>
<evidence type="ECO:0000256" key="8">
    <source>
        <dbReference type="ARBA" id="ARBA00023229"/>
    </source>
</evidence>
<keyword evidence="6" id="KW-0418">Kinase</keyword>
<dbReference type="EMBL" id="BARS01049756">
    <property type="protein sequence ID" value="GAG36385.1"/>
    <property type="molecule type" value="Genomic_DNA"/>
</dbReference>
<sequence>MTSEEILVLKLGGSLLTDKSTPYKLRDEVIDRVATEIKECIDLGLIKSLVIVHGVGSFGHPPVLQYNLHKGFKDKNQLISMSKTQQIVNKLRKAIASKFIDKEIPINLMHASSMVVGNKMVIVDHAFESLKGFLTLGMVPLIGGDMMYDNSMGFSVCSGDQIAVLLSRVLDAKLLMFATDVPGVYDQDP</sequence>
<accession>X0X077</accession>
<dbReference type="PANTHER" id="PTHR43654:SF1">
    <property type="entry name" value="ISOPENTENYL PHOSPHATE KINASE"/>
    <property type="match status" value="1"/>
</dbReference>
<keyword evidence="5" id="KW-0547">Nucleotide-binding</keyword>
<dbReference type="SUPFAM" id="SSF53633">
    <property type="entry name" value="Carbamate kinase-like"/>
    <property type="match status" value="1"/>
</dbReference>
<dbReference type="PRINTS" id="PR00474">
    <property type="entry name" value="GLU5KINASE"/>
</dbReference>
<evidence type="ECO:0000256" key="3">
    <source>
        <dbReference type="ARBA" id="ARBA00017267"/>
    </source>
</evidence>
<dbReference type="InterPro" id="IPR001057">
    <property type="entry name" value="Glu/AcGlu_kinase"/>
</dbReference>
<dbReference type="AlphaFoldDB" id="X0X077"/>
<feature type="domain" description="Aspartate/glutamate/uridylate kinase" evidence="10">
    <location>
        <begin position="6"/>
        <end position="189"/>
    </location>
</feature>
<dbReference type="InterPro" id="IPR001048">
    <property type="entry name" value="Asp/Glu/Uridylate_kinase"/>
</dbReference>
<dbReference type="GO" id="GO:0016301">
    <property type="term" value="F:kinase activity"/>
    <property type="evidence" value="ECO:0007669"/>
    <property type="project" value="UniProtKB-KW"/>
</dbReference>
<gene>
    <name evidence="11" type="ORF">S01H1_74374</name>
</gene>
<dbReference type="GO" id="GO:0016114">
    <property type="term" value="P:terpenoid biosynthetic process"/>
    <property type="evidence" value="ECO:0007669"/>
    <property type="project" value="TreeGrafter"/>
</dbReference>
<reference evidence="11" key="1">
    <citation type="journal article" date="2014" name="Front. Microbiol.">
        <title>High frequency of phylogenetically diverse reductive dehalogenase-homologous genes in deep subseafloor sedimentary metagenomes.</title>
        <authorList>
            <person name="Kawai M."/>
            <person name="Futagami T."/>
            <person name="Toyoda A."/>
            <person name="Takaki Y."/>
            <person name="Nishi S."/>
            <person name="Hori S."/>
            <person name="Arai W."/>
            <person name="Tsubouchi T."/>
            <person name="Morono Y."/>
            <person name="Uchiyama I."/>
            <person name="Ito T."/>
            <person name="Fujiyama A."/>
            <person name="Inagaki F."/>
            <person name="Takami H."/>
        </authorList>
    </citation>
    <scope>NUCLEOTIDE SEQUENCE</scope>
    <source>
        <strain evidence="11">Expedition CK06-06</strain>
    </source>
</reference>
<dbReference type="EC" id="2.7.4.26" evidence="2"/>
<keyword evidence="8" id="KW-0414">Isoprene biosynthesis</keyword>
<dbReference type="PANTHER" id="PTHR43654">
    <property type="entry name" value="GLUTAMATE 5-KINASE"/>
    <property type="match status" value="1"/>
</dbReference>
<comment type="catalytic activity">
    <reaction evidence="9">
        <text>isopentenyl phosphate + ATP = isopentenyl diphosphate + ADP</text>
        <dbReference type="Rhea" id="RHEA:33963"/>
        <dbReference type="ChEBI" id="CHEBI:30616"/>
        <dbReference type="ChEBI" id="CHEBI:65078"/>
        <dbReference type="ChEBI" id="CHEBI:128769"/>
        <dbReference type="ChEBI" id="CHEBI:456216"/>
        <dbReference type="EC" id="2.7.4.26"/>
    </reaction>
</comment>
<protein>
    <recommendedName>
        <fullName evidence="3">Isopentenyl phosphate kinase</fullName>
        <ecNumber evidence="2">2.7.4.26</ecNumber>
    </recommendedName>
</protein>
<organism evidence="11">
    <name type="scientific">marine sediment metagenome</name>
    <dbReference type="NCBI Taxonomy" id="412755"/>
    <lineage>
        <taxon>unclassified sequences</taxon>
        <taxon>metagenomes</taxon>
        <taxon>ecological metagenomes</taxon>
    </lineage>
</organism>
<comment type="similarity">
    <text evidence="1">Belongs to the isopentenyl phosphate kinase family.</text>
</comment>
<keyword evidence="4" id="KW-0808">Transferase</keyword>
<evidence type="ECO:0000256" key="9">
    <source>
        <dbReference type="ARBA" id="ARBA00049063"/>
    </source>
</evidence>
<evidence type="ECO:0000256" key="4">
    <source>
        <dbReference type="ARBA" id="ARBA00022679"/>
    </source>
</evidence>
<evidence type="ECO:0000256" key="7">
    <source>
        <dbReference type="ARBA" id="ARBA00022840"/>
    </source>
</evidence>
<evidence type="ECO:0000259" key="10">
    <source>
        <dbReference type="Pfam" id="PF00696"/>
    </source>
</evidence>
<dbReference type="InterPro" id="IPR024192">
    <property type="entry name" value="Fosfomycin_R_FomA-type"/>
</dbReference>
<dbReference type="Gene3D" id="3.40.1160.10">
    <property type="entry name" value="Acetylglutamate kinase-like"/>
    <property type="match status" value="1"/>
</dbReference>
<name>X0X077_9ZZZZ</name>
<evidence type="ECO:0000313" key="11">
    <source>
        <dbReference type="EMBL" id="GAG36385.1"/>
    </source>
</evidence>
<dbReference type="GO" id="GO:0005829">
    <property type="term" value="C:cytosol"/>
    <property type="evidence" value="ECO:0007669"/>
    <property type="project" value="TreeGrafter"/>
</dbReference>
<dbReference type="GO" id="GO:0005524">
    <property type="term" value="F:ATP binding"/>
    <property type="evidence" value="ECO:0007669"/>
    <property type="project" value="UniProtKB-KW"/>
</dbReference>
<feature type="non-terminal residue" evidence="11">
    <location>
        <position position="189"/>
    </location>
</feature>
<keyword evidence="7" id="KW-0067">ATP-binding</keyword>
<dbReference type="GO" id="GO:0102043">
    <property type="term" value="F:isopentenyl phosphate kinase activity"/>
    <property type="evidence" value="ECO:0007669"/>
    <property type="project" value="UniProtKB-EC"/>
</dbReference>
<proteinExistence type="inferred from homology"/>
<evidence type="ECO:0000256" key="1">
    <source>
        <dbReference type="ARBA" id="ARBA00010540"/>
    </source>
</evidence>
<evidence type="ECO:0000256" key="6">
    <source>
        <dbReference type="ARBA" id="ARBA00022777"/>
    </source>
</evidence>
<dbReference type="NCBIfam" id="NF040647">
    <property type="entry name" value="IPPK_Arch"/>
    <property type="match status" value="1"/>
</dbReference>
<dbReference type="Pfam" id="PF00696">
    <property type="entry name" value="AA_kinase"/>
    <property type="match status" value="1"/>
</dbReference>
<comment type="caution">
    <text evidence="11">The sequence shown here is derived from an EMBL/GenBank/DDBJ whole genome shotgun (WGS) entry which is preliminary data.</text>
</comment>